<evidence type="ECO:0000259" key="2">
    <source>
        <dbReference type="Pfam" id="PF07727"/>
    </source>
</evidence>
<evidence type="ECO:0000256" key="1">
    <source>
        <dbReference type="SAM" id="MobiDB-lite"/>
    </source>
</evidence>
<organism evidence="3 4">
    <name type="scientific">Acer saccharum</name>
    <name type="common">Sugar maple</name>
    <dbReference type="NCBI Taxonomy" id="4024"/>
    <lineage>
        <taxon>Eukaryota</taxon>
        <taxon>Viridiplantae</taxon>
        <taxon>Streptophyta</taxon>
        <taxon>Embryophyta</taxon>
        <taxon>Tracheophyta</taxon>
        <taxon>Spermatophyta</taxon>
        <taxon>Magnoliopsida</taxon>
        <taxon>eudicotyledons</taxon>
        <taxon>Gunneridae</taxon>
        <taxon>Pentapetalae</taxon>
        <taxon>rosids</taxon>
        <taxon>malvids</taxon>
        <taxon>Sapindales</taxon>
        <taxon>Sapindaceae</taxon>
        <taxon>Hippocastanoideae</taxon>
        <taxon>Acereae</taxon>
        <taxon>Acer</taxon>
    </lineage>
</organism>
<dbReference type="Proteomes" id="UP001168877">
    <property type="component" value="Unassembled WGS sequence"/>
</dbReference>
<dbReference type="AlphaFoldDB" id="A0AA39SIR4"/>
<reference evidence="3" key="2">
    <citation type="submission" date="2023-06" db="EMBL/GenBank/DDBJ databases">
        <authorList>
            <person name="Swenson N.G."/>
            <person name="Wegrzyn J.L."/>
            <person name="Mcevoy S.L."/>
        </authorList>
    </citation>
    <scope>NUCLEOTIDE SEQUENCE</scope>
    <source>
        <strain evidence="3">NS2018</strain>
        <tissue evidence="3">Leaf</tissue>
    </source>
</reference>
<evidence type="ECO:0000313" key="3">
    <source>
        <dbReference type="EMBL" id="KAK0589709.1"/>
    </source>
</evidence>
<accession>A0AA39SIR4</accession>
<dbReference type="SUPFAM" id="SSF56672">
    <property type="entry name" value="DNA/RNA polymerases"/>
    <property type="match status" value="1"/>
</dbReference>
<dbReference type="InterPro" id="IPR043502">
    <property type="entry name" value="DNA/RNA_pol_sf"/>
</dbReference>
<dbReference type="Pfam" id="PF07727">
    <property type="entry name" value="RVT_2"/>
    <property type="match status" value="1"/>
</dbReference>
<name>A0AA39SIR4_ACESA</name>
<reference evidence="3" key="1">
    <citation type="journal article" date="2022" name="Plant J.">
        <title>Strategies of tolerance reflected in two North American maple genomes.</title>
        <authorList>
            <person name="McEvoy S.L."/>
            <person name="Sezen U.U."/>
            <person name="Trouern-Trend A."/>
            <person name="McMahon S.M."/>
            <person name="Schaberg P.G."/>
            <person name="Yang J."/>
            <person name="Wegrzyn J.L."/>
            <person name="Swenson N.G."/>
        </authorList>
    </citation>
    <scope>NUCLEOTIDE SEQUENCE</scope>
    <source>
        <strain evidence="3">NS2018</strain>
    </source>
</reference>
<dbReference type="InterPro" id="IPR013103">
    <property type="entry name" value="RVT_2"/>
</dbReference>
<protein>
    <recommendedName>
        <fullName evidence="2">Reverse transcriptase Ty1/copia-type domain-containing protein</fullName>
    </recommendedName>
</protein>
<feature type="compositionally biased region" description="Polar residues" evidence="1">
    <location>
        <begin position="1"/>
        <end position="29"/>
    </location>
</feature>
<dbReference type="PANTHER" id="PTHR11439:SF483">
    <property type="entry name" value="PEPTIDE SYNTHASE GLIP-LIKE, PUTATIVE (AFU_ORTHOLOGUE AFUA_3G12920)-RELATED"/>
    <property type="match status" value="1"/>
</dbReference>
<gene>
    <name evidence="3" type="ORF">LWI29_017627</name>
</gene>
<feature type="region of interest" description="Disordered" evidence="1">
    <location>
        <begin position="1"/>
        <end position="34"/>
    </location>
</feature>
<dbReference type="EMBL" id="JAUESC010000381">
    <property type="protein sequence ID" value="KAK0589709.1"/>
    <property type="molecule type" value="Genomic_DNA"/>
</dbReference>
<evidence type="ECO:0000313" key="4">
    <source>
        <dbReference type="Proteomes" id="UP001168877"/>
    </source>
</evidence>
<dbReference type="PANTHER" id="PTHR11439">
    <property type="entry name" value="GAG-POL-RELATED RETROTRANSPOSON"/>
    <property type="match status" value="1"/>
</dbReference>
<feature type="domain" description="Reverse transcriptase Ty1/copia-type" evidence="2">
    <location>
        <begin position="129"/>
        <end position="280"/>
    </location>
</feature>
<keyword evidence="4" id="KW-1185">Reference proteome</keyword>
<sequence>MEQGVQNDDDSSFSTPRLDSFTSTGVTPSFSPPRKKMKSLAEIYEQTERCQFTQVTEPNIFQDAVKYKEWCDAMDEEIKALEKHKTWELVDLPDNKEVVGLKWVYKTKYRSDGSIQKYKAKLVAKGYMQREVYVQQPQGYEIAGEENKVYKLKKALYGLKQAPRAWYDRINGHFKLHGFHRSESEPTLYVKLRGNDEVLIVCLYVDDLIYTSNSAALIAEFKNFMIGEFEMTDLGLMNYFLRLEVKQSDTGIFISQEKYVNDLLEKFQMKDCNPVKFPMNTNQKFSLNNGEERIDGHLYRSLIGSMLYLTNSRPDIMFATSLLSRFMQNPSKLHYGAAKRVLRYLKGTSSYGIWYTNDVDNF</sequence>
<proteinExistence type="predicted"/>
<comment type="caution">
    <text evidence="3">The sequence shown here is derived from an EMBL/GenBank/DDBJ whole genome shotgun (WGS) entry which is preliminary data.</text>
</comment>